<protein>
    <recommendedName>
        <fullName evidence="4">G5 domain-containing protein</fullName>
    </recommendedName>
</protein>
<organism evidence="2 3">
    <name type="scientific">Cytobacillus depressus</name>
    <dbReference type="NCBI Taxonomy" id="1602942"/>
    <lineage>
        <taxon>Bacteria</taxon>
        <taxon>Bacillati</taxon>
        <taxon>Bacillota</taxon>
        <taxon>Bacilli</taxon>
        <taxon>Bacillales</taxon>
        <taxon>Bacillaceae</taxon>
        <taxon>Cytobacillus</taxon>
    </lineage>
</organism>
<keyword evidence="3" id="KW-1185">Reference proteome</keyword>
<sequence length="435" mass="49235">MKNKQGVKLFIVLFLCTIFIFAFSHYGAFAYNTVVNHSDSFAENTMVGNVSIVGKTEAEAMEAVDDQLTRWLDEMVVNICYKEKQVHLDNALFRFNVPESVKTATNGQRNMMVVQFEENNLENAIQDSFPTVELGAIDMQKLTEDLFSGAKLLEIGNLEFSLDEYLTDSKMNEDVIVQQTKVETGEVNFSKMINELATFEIPAKSQVSLLQLFAEKGLSNVSSERLNMFATGIYELILPTNFSIIERNIGNEKPENVSLGFEAKVDSEKNIDLIFANPNETSYTIQIESIDHTLIFSLKGQSFLNKYVIVIEDEQSFKPKTIKQFNSLLKPREKVIERQGKEGLYIKVLRETYDETGALLHSEVISEDFYPPVYQIEVTGLVANVKEETVNEQVESADENPQPNNSGEIDDEEETLGEVIKSNSDLWGKTNEHMK</sequence>
<proteinExistence type="predicted"/>
<feature type="compositionally biased region" description="Polar residues" evidence="1">
    <location>
        <begin position="391"/>
        <end position="407"/>
    </location>
</feature>
<gene>
    <name evidence="2" type="ORF">F7731_04025</name>
</gene>
<evidence type="ECO:0000256" key="1">
    <source>
        <dbReference type="SAM" id="MobiDB-lite"/>
    </source>
</evidence>
<evidence type="ECO:0000313" key="3">
    <source>
        <dbReference type="Proteomes" id="UP000481030"/>
    </source>
</evidence>
<dbReference type="RefSeq" id="WP_151533464.1">
    <property type="nucleotide sequence ID" value="NZ_WBOS01000001.1"/>
</dbReference>
<comment type="caution">
    <text evidence="2">The sequence shown here is derived from an EMBL/GenBank/DDBJ whole genome shotgun (WGS) entry which is preliminary data.</text>
</comment>
<reference evidence="2 3" key="1">
    <citation type="journal article" date="2016" name="Antonie Van Leeuwenhoek">
        <title>Bacillus depressus sp. nov., isolated from soil of a sunflower field.</title>
        <authorList>
            <person name="Wei X."/>
            <person name="Xin D."/>
            <person name="Xin Y."/>
            <person name="Zhang H."/>
            <person name="Wang T."/>
            <person name="Zhang J."/>
        </authorList>
    </citation>
    <scope>NUCLEOTIDE SEQUENCE [LARGE SCALE GENOMIC DNA]</scope>
    <source>
        <strain evidence="2 3">BZ1</strain>
    </source>
</reference>
<accession>A0A6L3VH01</accession>
<evidence type="ECO:0008006" key="4">
    <source>
        <dbReference type="Google" id="ProtNLM"/>
    </source>
</evidence>
<dbReference type="Proteomes" id="UP000481030">
    <property type="component" value="Unassembled WGS sequence"/>
</dbReference>
<feature type="region of interest" description="Disordered" evidence="1">
    <location>
        <begin position="390"/>
        <end position="435"/>
    </location>
</feature>
<evidence type="ECO:0000313" key="2">
    <source>
        <dbReference type="EMBL" id="KAB2338724.1"/>
    </source>
</evidence>
<dbReference type="AlphaFoldDB" id="A0A6L3VH01"/>
<dbReference type="OrthoDB" id="2691125at2"/>
<name>A0A6L3VH01_9BACI</name>
<dbReference type="EMBL" id="WBOS01000001">
    <property type="protein sequence ID" value="KAB2338724.1"/>
    <property type="molecule type" value="Genomic_DNA"/>
</dbReference>